<evidence type="ECO:0000256" key="1">
    <source>
        <dbReference type="PIRSR" id="PIRSR011396-1"/>
    </source>
</evidence>
<dbReference type="GO" id="GO:0000166">
    <property type="term" value="F:nucleotide binding"/>
    <property type="evidence" value="ECO:0007669"/>
    <property type="project" value="UniProtKB-KW"/>
</dbReference>
<dbReference type="SUPFAM" id="SSF51905">
    <property type="entry name" value="FAD/NAD(P)-binding domain"/>
    <property type="match status" value="1"/>
</dbReference>
<dbReference type="InterPro" id="IPR050816">
    <property type="entry name" value="Flavin-dep_Halogenase_NPB"/>
</dbReference>
<dbReference type="InterPro" id="IPR033856">
    <property type="entry name" value="Trp_halogen"/>
</dbReference>
<dbReference type="PANTHER" id="PTHR43747">
    <property type="entry name" value="FAD-BINDING PROTEIN"/>
    <property type="match status" value="1"/>
</dbReference>
<evidence type="ECO:0000313" key="3">
    <source>
        <dbReference type="EMBL" id="MXP31907.1"/>
    </source>
</evidence>
<dbReference type="InterPro" id="IPR036188">
    <property type="entry name" value="FAD/NAD-bd_sf"/>
</dbReference>
<dbReference type="AlphaFoldDB" id="A0A845AR85"/>
<organism evidence="3 4">
    <name type="scientific">Parerythrobacter jejuensis</name>
    <dbReference type="NCBI Taxonomy" id="795812"/>
    <lineage>
        <taxon>Bacteria</taxon>
        <taxon>Pseudomonadati</taxon>
        <taxon>Pseudomonadota</taxon>
        <taxon>Alphaproteobacteria</taxon>
        <taxon>Sphingomonadales</taxon>
        <taxon>Erythrobacteraceae</taxon>
        <taxon>Parerythrobacter</taxon>
    </lineage>
</organism>
<feature type="active site" evidence="1">
    <location>
        <position position="58"/>
    </location>
</feature>
<proteinExistence type="predicted"/>
<feature type="binding site" evidence="2">
    <location>
        <position position="326"/>
    </location>
    <ligand>
        <name>FAD</name>
        <dbReference type="ChEBI" id="CHEBI:57692"/>
    </ligand>
</feature>
<protein>
    <submittedName>
        <fullName evidence="3">Tryptophan halogenase</fullName>
    </submittedName>
</protein>
<evidence type="ECO:0000313" key="4">
    <source>
        <dbReference type="Proteomes" id="UP000446786"/>
    </source>
</evidence>
<dbReference type="GO" id="GO:0004497">
    <property type="term" value="F:monooxygenase activity"/>
    <property type="evidence" value="ECO:0007669"/>
    <property type="project" value="InterPro"/>
</dbReference>
<feature type="binding site" evidence="2">
    <location>
        <position position="58"/>
    </location>
    <ligand>
        <name>7-chloro-L-tryptophan</name>
        <dbReference type="ChEBI" id="CHEBI:58713"/>
    </ligand>
</feature>
<dbReference type="PANTHER" id="PTHR43747:SF4">
    <property type="entry name" value="FLAVIN-DEPENDENT TRYPTOPHAN HALOGENASE"/>
    <property type="match status" value="1"/>
</dbReference>
<comment type="caution">
    <text evidence="3">The sequence shown here is derived from an EMBL/GenBank/DDBJ whole genome shotgun (WGS) entry which is preliminary data.</text>
</comment>
<name>A0A845AR85_9SPHN</name>
<dbReference type="Pfam" id="PF04820">
    <property type="entry name" value="Trp_halogenase"/>
    <property type="match status" value="1"/>
</dbReference>
<dbReference type="Proteomes" id="UP000446786">
    <property type="component" value="Unassembled WGS sequence"/>
</dbReference>
<dbReference type="EMBL" id="WTYE01000001">
    <property type="protein sequence ID" value="MXP31907.1"/>
    <property type="molecule type" value="Genomic_DNA"/>
</dbReference>
<dbReference type="InterPro" id="IPR006905">
    <property type="entry name" value="Flavin_halogenase"/>
</dbReference>
<dbReference type="Gene3D" id="3.50.50.60">
    <property type="entry name" value="FAD/NAD(P)-binding domain"/>
    <property type="match status" value="1"/>
</dbReference>
<feature type="binding site" evidence="2">
    <location>
        <position position="322"/>
    </location>
    <ligand>
        <name>L-tryptophan</name>
        <dbReference type="ChEBI" id="CHEBI:57912"/>
    </ligand>
</feature>
<keyword evidence="2" id="KW-0274">FAD</keyword>
<dbReference type="PIRSF" id="PIRSF011396">
    <property type="entry name" value="Trp_halogenase"/>
    <property type="match status" value="1"/>
</dbReference>
<reference evidence="3 4" key="1">
    <citation type="submission" date="2019-12" db="EMBL/GenBank/DDBJ databases">
        <title>Genomic-based taxomic classification of the family Erythrobacteraceae.</title>
        <authorList>
            <person name="Xu L."/>
        </authorList>
    </citation>
    <scope>NUCLEOTIDE SEQUENCE [LARGE SCALE GENOMIC DNA]</scope>
    <source>
        <strain evidence="3 4">JCM 16677</strain>
    </source>
</reference>
<keyword evidence="2" id="KW-0285">Flavoprotein</keyword>
<sequence>MAAATLARFAHRKVVLVESEEIGTVGVGEATIPQIRLFNAALGLDEAEFLRETKGTFKLAIEFADWSGEGSSYLHAFGTVGHGAGVLPFQHYWLRARAAGTAGPLSDYCLNDIAARAGKMGMWRAEPGKPAPDLPWAYHFDAGLYAAYLRRYAEARGVTRIEGKIAAVERDDASGDIAALKLENGERVSGGFFIDCTGFRALLIEQTLGAGFDDWSHWLPCDRAVAVPCEAKGDFTPYTRSTARKAGWQWRIPLQHRVGNGHVYCADFMSEDEATSILLANLDGAPQADPKPLRFTTGMRRKQWSHNCLALGLAAGFMEPLESTSIHLIQASIARLLQMLPGETIAPAIRDEFNRQAEFEWTRIRDFLILHYVANAREGEPFWDRCRAMDLPDTLTDKIAAFRATGYIHREHEELFTEQGWLQVLIGQGVMPESYNPTANAMPGTDLGAMLGRITQGHRQVVGSMPDHANFLRAYIQPKDMRKSA</sequence>
<keyword evidence="2" id="KW-0547">Nucleotide-binding</keyword>
<dbReference type="OrthoDB" id="462203at2"/>
<accession>A0A845AR85</accession>
<gene>
    <name evidence="3" type="ORF">GRI94_08735</name>
</gene>
<keyword evidence="4" id="KW-1185">Reference proteome</keyword>
<evidence type="ECO:0000256" key="2">
    <source>
        <dbReference type="PIRSR" id="PIRSR011396-2"/>
    </source>
</evidence>
<feature type="binding site" evidence="2">
    <location>
        <position position="313"/>
    </location>
    <ligand>
        <name>FAD</name>
        <dbReference type="ChEBI" id="CHEBI:57692"/>
    </ligand>
</feature>